<dbReference type="PANTHER" id="PTHR43381:SF5">
    <property type="entry name" value="TR-TYPE G DOMAIN-CONTAINING PROTEIN"/>
    <property type="match status" value="1"/>
</dbReference>
<dbReference type="CDD" id="cd03692">
    <property type="entry name" value="mtIF2_IVc"/>
    <property type="match status" value="1"/>
</dbReference>
<dbReference type="AlphaFoldDB" id="A0A1F4ZBQ1"/>
<dbReference type="Gene3D" id="3.40.50.10050">
    <property type="entry name" value="Translation initiation factor IF- 2, domain 3"/>
    <property type="match status" value="1"/>
</dbReference>
<dbReference type="GO" id="GO:0003924">
    <property type="term" value="F:GTPase activity"/>
    <property type="evidence" value="ECO:0007669"/>
    <property type="project" value="InterPro"/>
</dbReference>
<dbReference type="InterPro" id="IPR015760">
    <property type="entry name" value="TIF_IF2"/>
</dbReference>
<dbReference type="GO" id="GO:0005737">
    <property type="term" value="C:cytoplasm"/>
    <property type="evidence" value="ECO:0007669"/>
    <property type="project" value="TreeGrafter"/>
</dbReference>
<dbReference type="FunFam" id="3.40.50.300:FF:000019">
    <property type="entry name" value="Translation initiation factor IF-2"/>
    <property type="match status" value="1"/>
</dbReference>
<evidence type="ECO:0000256" key="4">
    <source>
        <dbReference type="ARBA" id="ARBA00022741"/>
    </source>
</evidence>
<comment type="caution">
    <text evidence="8">The sequence shown here is derived from an EMBL/GenBank/DDBJ whole genome shotgun (WGS) entry which is preliminary data.</text>
</comment>
<evidence type="ECO:0000256" key="3">
    <source>
        <dbReference type="ARBA" id="ARBA00022540"/>
    </source>
</evidence>
<organism evidence="8 9">
    <name type="scientific">Candidatus Amesbacteria bacterium RIFCSPLOWO2_01_FULL_48_25</name>
    <dbReference type="NCBI Taxonomy" id="1797259"/>
    <lineage>
        <taxon>Bacteria</taxon>
        <taxon>Candidatus Amesiibacteriota</taxon>
    </lineage>
</organism>
<dbReference type="InterPro" id="IPR053905">
    <property type="entry name" value="EF-G-like_DII"/>
</dbReference>
<protein>
    <recommendedName>
        <fullName evidence="2">Translation initiation factor IF-2</fullName>
    </recommendedName>
</protein>
<keyword evidence="6" id="KW-0342">GTP-binding</keyword>
<reference evidence="8 9" key="1">
    <citation type="journal article" date="2016" name="Nat. Commun.">
        <title>Thousands of microbial genomes shed light on interconnected biogeochemical processes in an aquifer system.</title>
        <authorList>
            <person name="Anantharaman K."/>
            <person name="Brown C.T."/>
            <person name="Hug L.A."/>
            <person name="Sharon I."/>
            <person name="Castelle C.J."/>
            <person name="Probst A.J."/>
            <person name="Thomas B.C."/>
            <person name="Singh A."/>
            <person name="Wilkins M.J."/>
            <person name="Karaoz U."/>
            <person name="Brodie E.L."/>
            <person name="Williams K.H."/>
            <person name="Hubbard S.S."/>
            <person name="Banfield J.F."/>
        </authorList>
    </citation>
    <scope>NUCLEOTIDE SEQUENCE [LARGE SCALE GENOMIC DNA]</scope>
</reference>
<dbReference type="Gene3D" id="3.40.50.300">
    <property type="entry name" value="P-loop containing nucleotide triphosphate hydrolases"/>
    <property type="match status" value="1"/>
</dbReference>
<dbReference type="NCBIfam" id="TIGR00231">
    <property type="entry name" value="small_GTP"/>
    <property type="match status" value="1"/>
</dbReference>
<dbReference type="InterPro" id="IPR044145">
    <property type="entry name" value="IF2_II"/>
</dbReference>
<accession>A0A1F4ZBQ1</accession>
<gene>
    <name evidence="8" type="ORF">A2989_00505</name>
</gene>
<dbReference type="CDD" id="cd03702">
    <property type="entry name" value="IF2_mtIF2_II"/>
    <property type="match status" value="1"/>
</dbReference>
<evidence type="ECO:0000256" key="2">
    <source>
        <dbReference type="ARBA" id="ARBA00020675"/>
    </source>
</evidence>
<dbReference type="InterPro" id="IPR027417">
    <property type="entry name" value="P-loop_NTPase"/>
</dbReference>
<sequence length="467" mass="49393">MQIPRPPIVVILGHVDHGKTTLLDYLRKSSIAARETGGITQAIRSFQLKTESLKLMTFIDTPGHAAFTAMRSRGSEIADIAILVISAVDGVMPQTRESIEFIKAAGIPFVVVLNKSDLPDSNPDKVKTQLTEANVIVEDFGGKIPAVSISAKTGQGLPELLEMLELLVSLHPPQSDPDLPATAVVLESRLDSQKGPLATVIVKNGTLRVGSAIYQAQVIGKARALIDSDGQNIKQAPPSTPVEILGLNTVPVVGSLISAAPMFPTKVPPLESRGDAGGVTESSGLNIILRADVAGSLEAILNALPPTVTVLSSGTGDITETNISTAKSGAGIVVGFNVKAPASVSKLAEVEKVSIYSFKIIYELLEQIDKLIVQPVVENILGRAQIIAQFKINTDRIAGCKCTEGVINKSHKIKIMRGDILVGETRIKSLKSGKSNVITVKSGLEFGAVFSPYIDFKPGDLIIAVEV</sequence>
<evidence type="ECO:0000313" key="8">
    <source>
        <dbReference type="EMBL" id="OGD03297.1"/>
    </source>
</evidence>
<dbReference type="FunFam" id="2.40.30.10:FF:000008">
    <property type="entry name" value="Translation initiation factor IF-2"/>
    <property type="match status" value="1"/>
</dbReference>
<dbReference type="InterPro" id="IPR009000">
    <property type="entry name" value="Transl_B-barrel_sf"/>
</dbReference>
<keyword evidence="3" id="KW-0396">Initiation factor</keyword>
<evidence type="ECO:0000256" key="5">
    <source>
        <dbReference type="ARBA" id="ARBA00022917"/>
    </source>
</evidence>
<dbReference type="Pfam" id="PF00009">
    <property type="entry name" value="GTP_EFTU"/>
    <property type="match status" value="1"/>
</dbReference>
<dbReference type="SUPFAM" id="SSF50447">
    <property type="entry name" value="Translation proteins"/>
    <property type="match status" value="2"/>
</dbReference>
<keyword evidence="4" id="KW-0547">Nucleotide-binding</keyword>
<dbReference type="InterPro" id="IPR036925">
    <property type="entry name" value="TIF_IF2_dom3_sf"/>
</dbReference>
<evidence type="ECO:0000313" key="9">
    <source>
        <dbReference type="Proteomes" id="UP000177080"/>
    </source>
</evidence>
<proteinExistence type="inferred from homology"/>
<dbReference type="SUPFAM" id="SSF52156">
    <property type="entry name" value="Initiation factor IF2/eIF5b, domain 3"/>
    <property type="match status" value="1"/>
</dbReference>
<dbReference type="Proteomes" id="UP000177080">
    <property type="component" value="Unassembled WGS sequence"/>
</dbReference>
<evidence type="ECO:0000256" key="1">
    <source>
        <dbReference type="ARBA" id="ARBA00007733"/>
    </source>
</evidence>
<keyword evidence="5" id="KW-0648">Protein biosynthesis</keyword>
<dbReference type="Pfam" id="PF22042">
    <property type="entry name" value="EF-G_D2"/>
    <property type="match status" value="1"/>
</dbReference>
<name>A0A1F4ZBQ1_9BACT</name>
<dbReference type="FunFam" id="3.40.50.10050:FF:000001">
    <property type="entry name" value="Translation initiation factor IF-2"/>
    <property type="match status" value="1"/>
</dbReference>
<dbReference type="InterPro" id="IPR023115">
    <property type="entry name" value="TIF_IF2_dom3"/>
</dbReference>
<dbReference type="GO" id="GO:0003743">
    <property type="term" value="F:translation initiation factor activity"/>
    <property type="evidence" value="ECO:0007669"/>
    <property type="project" value="UniProtKB-KW"/>
</dbReference>
<dbReference type="CDD" id="cd01887">
    <property type="entry name" value="IF2_eIF5B"/>
    <property type="match status" value="1"/>
</dbReference>
<dbReference type="PROSITE" id="PS51722">
    <property type="entry name" value="G_TR_2"/>
    <property type="match status" value="1"/>
</dbReference>
<comment type="similarity">
    <text evidence="1">Belongs to the TRAFAC class translation factor GTPase superfamily. Classic translation factor GTPase family. IF-2 subfamily.</text>
</comment>
<dbReference type="EMBL" id="MEXN01000007">
    <property type="protein sequence ID" value="OGD03297.1"/>
    <property type="molecule type" value="Genomic_DNA"/>
</dbReference>
<evidence type="ECO:0000259" key="7">
    <source>
        <dbReference type="PROSITE" id="PS51722"/>
    </source>
</evidence>
<dbReference type="Gene3D" id="2.40.30.10">
    <property type="entry name" value="Translation factors"/>
    <property type="match status" value="2"/>
</dbReference>
<dbReference type="GO" id="GO:0005525">
    <property type="term" value="F:GTP binding"/>
    <property type="evidence" value="ECO:0007669"/>
    <property type="project" value="UniProtKB-KW"/>
</dbReference>
<dbReference type="Pfam" id="PF11987">
    <property type="entry name" value="IF-2"/>
    <property type="match status" value="1"/>
</dbReference>
<dbReference type="InterPro" id="IPR005225">
    <property type="entry name" value="Small_GTP-bd"/>
</dbReference>
<feature type="domain" description="Tr-type G" evidence="7">
    <location>
        <begin position="4"/>
        <end position="174"/>
    </location>
</feature>
<dbReference type="STRING" id="1797259.A2989_00505"/>
<dbReference type="InterPro" id="IPR000795">
    <property type="entry name" value="T_Tr_GTP-bd_dom"/>
</dbReference>
<evidence type="ECO:0000256" key="6">
    <source>
        <dbReference type="ARBA" id="ARBA00023134"/>
    </source>
</evidence>
<dbReference type="SUPFAM" id="SSF52540">
    <property type="entry name" value="P-loop containing nucleoside triphosphate hydrolases"/>
    <property type="match status" value="1"/>
</dbReference>
<dbReference type="PANTHER" id="PTHR43381">
    <property type="entry name" value="TRANSLATION INITIATION FACTOR IF-2-RELATED"/>
    <property type="match status" value="1"/>
</dbReference>